<accession>A0AA38BX14</accession>
<dbReference type="GO" id="GO:0016491">
    <property type="term" value="F:oxidoreductase activity"/>
    <property type="evidence" value="ECO:0007669"/>
    <property type="project" value="UniProtKB-KW"/>
</dbReference>
<dbReference type="InterPro" id="IPR044861">
    <property type="entry name" value="IPNS-like_FE2OG_OXY"/>
</dbReference>
<evidence type="ECO:0000256" key="1">
    <source>
        <dbReference type="ARBA" id="ARBA00022723"/>
    </source>
</evidence>
<dbReference type="SUPFAM" id="SSF51197">
    <property type="entry name" value="Clavaminate synthase-like"/>
    <property type="match status" value="1"/>
</dbReference>
<keyword evidence="2 3" id="KW-0408">Iron</keyword>
<comment type="similarity">
    <text evidence="3">Belongs to the iron/ascorbate-dependent oxidoreductase family.</text>
</comment>
<dbReference type="Pfam" id="PF14226">
    <property type="entry name" value="DIOX_N"/>
    <property type="match status" value="1"/>
</dbReference>
<dbReference type="Gene3D" id="2.60.120.330">
    <property type="entry name" value="B-lactam Antibiotic, Isopenicillin N Synthase, Chain"/>
    <property type="match status" value="1"/>
</dbReference>
<dbReference type="PANTHER" id="PTHR47990">
    <property type="entry name" value="2-OXOGLUTARATE (2OG) AND FE(II)-DEPENDENT OXYGENASE SUPERFAMILY PROTEIN-RELATED"/>
    <property type="match status" value="1"/>
</dbReference>
<dbReference type="EMBL" id="JAHRHJ020003813">
    <property type="protein sequence ID" value="KAH9288973.1"/>
    <property type="molecule type" value="Genomic_DNA"/>
</dbReference>
<evidence type="ECO:0000313" key="5">
    <source>
        <dbReference type="EMBL" id="KAH9288973.1"/>
    </source>
</evidence>
<reference evidence="5 6" key="1">
    <citation type="journal article" date="2021" name="Nat. Plants">
        <title>The Taxus genome provides insights into paclitaxel biosynthesis.</title>
        <authorList>
            <person name="Xiong X."/>
            <person name="Gou J."/>
            <person name="Liao Q."/>
            <person name="Li Y."/>
            <person name="Zhou Q."/>
            <person name="Bi G."/>
            <person name="Li C."/>
            <person name="Du R."/>
            <person name="Wang X."/>
            <person name="Sun T."/>
            <person name="Guo L."/>
            <person name="Liang H."/>
            <person name="Lu P."/>
            <person name="Wu Y."/>
            <person name="Zhang Z."/>
            <person name="Ro D.K."/>
            <person name="Shang Y."/>
            <person name="Huang S."/>
            <person name="Yan J."/>
        </authorList>
    </citation>
    <scope>NUCLEOTIDE SEQUENCE [LARGE SCALE GENOMIC DNA]</scope>
    <source>
        <strain evidence="5">Ta-2019</strain>
    </source>
</reference>
<gene>
    <name evidence="5" type="ORF">KI387_033090</name>
</gene>
<feature type="domain" description="Fe2OG dioxygenase" evidence="4">
    <location>
        <begin position="156"/>
        <end position="260"/>
    </location>
</feature>
<dbReference type="PROSITE" id="PS51471">
    <property type="entry name" value="FE2OG_OXY"/>
    <property type="match status" value="1"/>
</dbReference>
<feature type="non-terminal residue" evidence="5">
    <location>
        <position position="310"/>
    </location>
</feature>
<protein>
    <recommendedName>
        <fullName evidence="4">Fe2OG dioxygenase domain-containing protein</fullName>
    </recommendedName>
</protein>
<evidence type="ECO:0000259" key="4">
    <source>
        <dbReference type="PROSITE" id="PS51471"/>
    </source>
</evidence>
<organism evidence="5 6">
    <name type="scientific">Taxus chinensis</name>
    <name type="common">Chinese yew</name>
    <name type="synonym">Taxus wallichiana var. chinensis</name>
    <dbReference type="NCBI Taxonomy" id="29808"/>
    <lineage>
        <taxon>Eukaryota</taxon>
        <taxon>Viridiplantae</taxon>
        <taxon>Streptophyta</taxon>
        <taxon>Embryophyta</taxon>
        <taxon>Tracheophyta</taxon>
        <taxon>Spermatophyta</taxon>
        <taxon>Pinopsida</taxon>
        <taxon>Pinidae</taxon>
        <taxon>Conifers II</taxon>
        <taxon>Cupressales</taxon>
        <taxon>Taxaceae</taxon>
        <taxon>Taxus</taxon>
    </lineage>
</organism>
<proteinExistence type="inferred from homology"/>
<dbReference type="GO" id="GO:0046872">
    <property type="term" value="F:metal ion binding"/>
    <property type="evidence" value="ECO:0007669"/>
    <property type="project" value="UniProtKB-KW"/>
</dbReference>
<name>A0AA38BX14_TAXCH</name>
<dbReference type="InterPro" id="IPR050231">
    <property type="entry name" value="Iron_ascorbate_oxido_reductase"/>
</dbReference>
<dbReference type="InterPro" id="IPR027443">
    <property type="entry name" value="IPNS-like_sf"/>
</dbReference>
<dbReference type="OMA" id="EMREVSH"/>
<dbReference type="Pfam" id="PF03171">
    <property type="entry name" value="2OG-FeII_Oxy"/>
    <property type="match status" value="1"/>
</dbReference>
<dbReference type="AlphaFoldDB" id="A0AA38BX14"/>
<keyword evidence="6" id="KW-1185">Reference proteome</keyword>
<evidence type="ECO:0000256" key="3">
    <source>
        <dbReference type="RuleBase" id="RU003682"/>
    </source>
</evidence>
<dbReference type="InterPro" id="IPR026992">
    <property type="entry name" value="DIOX_N"/>
</dbReference>
<comment type="caution">
    <text evidence="5">The sequence shown here is derived from an EMBL/GenBank/DDBJ whole genome shotgun (WGS) entry which is preliminary data.</text>
</comment>
<dbReference type="Proteomes" id="UP000824469">
    <property type="component" value="Unassembled WGS sequence"/>
</dbReference>
<evidence type="ECO:0000313" key="6">
    <source>
        <dbReference type="Proteomes" id="UP000824469"/>
    </source>
</evidence>
<dbReference type="InterPro" id="IPR005123">
    <property type="entry name" value="Oxoglu/Fe-dep_dioxygenase_dom"/>
</dbReference>
<sequence length="310" mass="35316">MTEINLPQIDISQVPLEFEGNHIQDHAELAKLREACKEWGFFRVVNHGITPELLQKVVSVTQDLLSMPAEVKDRVTTSNPMESYIRSPDFDVFCFVGMPNPDSIQEIALKIWPEGNSKFCEATGKFSLLLSDLGTKIIKFILASLGLDATKFYQSDFEKCKANLHINGYSSHGKCMGDVVLPCHADVECLTILYNDENAGLQVRSKQFKWFNIKYEPDSFVVNIADCLQAWSNGRYRSADHRVVYTGWKNRISLPFSIIFPQDYQIWAPEELVDEDNPRRYKPFTYSALLNEISSYQGDAEIPKGIERIA</sequence>
<evidence type="ECO:0000256" key="2">
    <source>
        <dbReference type="ARBA" id="ARBA00023004"/>
    </source>
</evidence>
<keyword evidence="3" id="KW-0560">Oxidoreductase</keyword>
<keyword evidence="1 3" id="KW-0479">Metal-binding</keyword>